<keyword evidence="1" id="KW-0472">Membrane</keyword>
<feature type="transmembrane region" description="Helical" evidence="1">
    <location>
        <begin position="31"/>
        <end position="50"/>
    </location>
</feature>
<dbReference type="EMBL" id="CAKMUD010000105">
    <property type="protein sequence ID" value="CAH1601913.1"/>
    <property type="molecule type" value="Genomic_DNA"/>
</dbReference>
<dbReference type="AlphaFoldDB" id="A0AAU9QUF6"/>
<evidence type="ECO:0000313" key="3">
    <source>
        <dbReference type="Proteomes" id="UP001295462"/>
    </source>
</evidence>
<keyword evidence="1" id="KW-1133">Transmembrane helix</keyword>
<proteinExistence type="predicted"/>
<keyword evidence="1" id="KW-0812">Transmembrane</keyword>
<dbReference type="Proteomes" id="UP001295462">
    <property type="component" value="Unassembled WGS sequence"/>
</dbReference>
<sequence length="110" mass="12340">MNMSREQESERCEHSSVFTRLLRWIDNIHNIFKLVLALLVLSVIISGYQIRQSESRAKAISTAAGDYAPLMRECLELSSTLDCLGQLKLIADTESFEAAKSVAINEYSSL</sequence>
<protein>
    <submittedName>
        <fullName evidence="2">Uncharacterized protein</fullName>
    </submittedName>
</protein>
<evidence type="ECO:0000256" key="1">
    <source>
        <dbReference type="SAM" id="Phobius"/>
    </source>
</evidence>
<gene>
    <name evidence="2" type="ORF">THF1A12_50327</name>
</gene>
<organism evidence="2 3">
    <name type="scientific">Vibrio jasicida</name>
    <dbReference type="NCBI Taxonomy" id="766224"/>
    <lineage>
        <taxon>Bacteria</taxon>
        <taxon>Pseudomonadati</taxon>
        <taxon>Pseudomonadota</taxon>
        <taxon>Gammaproteobacteria</taxon>
        <taxon>Vibrionales</taxon>
        <taxon>Vibrionaceae</taxon>
        <taxon>Vibrio</taxon>
    </lineage>
</organism>
<name>A0AAU9QUF6_9VIBR</name>
<reference evidence="2" key="1">
    <citation type="submission" date="2022-01" db="EMBL/GenBank/DDBJ databases">
        <authorList>
            <person name="Lagorce A."/>
        </authorList>
    </citation>
    <scope>NUCLEOTIDE SEQUENCE</scope>
    <source>
        <strain evidence="2">Th15_F1_A12</strain>
    </source>
</reference>
<accession>A0AAU9QUF6</accession>
<evidence type="ECO:0000313" key="2">
    <source>
        <dbReference type="EMBL" id="CAH1601913.1"/>
    </source>
</evidence>
<comment type="caution">
    <text evidence="2">The sequence shown here is derived from an EMBL/GenBank/DDBJ whole genome shotgun (WGS) entry which is preliminary data.</text>
</comment>